<dbReference type="AlphaFoldDB" id="A0ABD6D3U2"/>
<protein>
    <submittedName>
        <fullName evidence="1">DUF192 domain-containing protein</fullName>
    </submittedName>
</protein>
<dbReference type="PANTHER" id="PTHR37953:SF1">
    <property type="entry name" value="UPF0127 PROTEIN MJ1496"/>
    <property type="match status" value="1"/>
</dbReference>
<keyword evidence="2" id="KW-1185">Reference proteome</keyword>
<organism evidence="1 2">
    <name type="scientific">Halohasta litorea</name>
    <dbReference type="NCBI Taxonomy" id="869891"/>
    <lineage>
        <taxon>Archaea</taxon>
        <taxon>Methanobacteriati</taxon>
        <taxon>Methanobacteriota</taxon>
        <taxon>Stenosarchaea group</taxon>
        <taxon>Halobacteria</taxon>
        <taxon>Halobacteriales</taxon>
        <taxon>Haloferacaceae</taxon>
        <taxon>Halohasta</taxon>
    </lineage>
</organism>
<proteinExistence type="predicted"/>
<name>A0ABD6D3U2_9EURY</name>
<dbReference type="RefSeq" id="WP_256394554.1">
    <property type="nucleotide sequence ID" value="NZ_JANHDJ010000001.1"/>
</dbReference>
<reference evidence="1 2" key="1">
    <citation type="journal article" date="2019" name="Int. J. Syst. Evol. Microbiol.">
        <title>The Global Catalogue of Microorganisms (GCM) 10K type strain sequencing project: providing services to taxonomists for standard genome sequencing and annotation.</title>
        <authorList>
            <consortium name="The Broad Institute Genomics Platform"/>
            <consortium name="The Broad Institute Genome Sequencing Center for Infectious Disease"/>
            <person name="Wu L."/>
            <person name="Ma J."/>
        </authorList>
    </citation>
    <scope>NUCLEOTIDE SEQUENCE [LARGE SCALE GENOMIC DNA]</scope>
    <source>
        <strain evidence="1 2">CGMCC 1.10593</strain>
    </source>
</reference>
<accession>A0ABD6D3U2</accession>
<dbReference type="Pfam" id="PF02643">
    <property type="entry name" value="DUF192"/>
    <property type="match status" value="1"/>
</dbReference>
<dbReference type="PANTHER" id="PTHR37953">
    <property type="entry name" value="UPF0127 PROTEIN MJ1496"/>
    <property type="match status" value="1"/>
</dbReference>
<dbReference type="InterPro" id="IPR003795">
    <property type="entry name" value="DUF192"/>
</dbReference>
<evidence type="ECO:0000313" key="1">
    <source>
        <dbReference type="EMBL" id="MFD1640860.1"/>
    </source>
</evidence>
<gene>
    <name evidence="1" type="ORF">ACFSBW_03080</name>
</gene>
<dbReference type="Gene3D" id="2.60.120.1140">
    <property type="entry name" value="Protein of unknown function DUF192"/>
    <property type="match status" value="1"/>
</dbReference>
<dbReference type="InterPro" id="IPR038695">
    <property type="entry name" value="Saro_0823-like_sf"/>
</dbReference>
<sequence>MRLVHRRGPPDDLSPEERTVATEIEIADSFLSRARGLMFRRSIPDDYALVFQFETPDNRDLHMVFVPFPIDAVWLVGTEVTAVKRLRSWIGLGRNTADTIIELPAGAAADIEPGDTVELVDE</sequence>
<dbReference type="Proteomes" id="UP001597052">
    <property type="component" value="Unassembled WGS sequence"/>
</dbReference>
<comment type="caution">
    <text evidence="1">The sequence shown here is derived from an EMBL/GenBank/DDBJ whole genome shotgun (WGS) entry which is preliminary data.</text>
</comment>
<dbReference type="EMBL" id="JBHUDM010000001">
    <property type="protein sequence ID" value="MFD1640860.1"/>
    <property type="molecule type" value="Genomic_DNA"/>
</dbReference>
<evidence type="ECO:0000313" key="2">
    <source>
        <dbReference type="Proteomes" id="UP001597052"/>
    </source>
</evidence>